<dbReference type="InterPro" id="IPR036518">
    <property type="entry name" value="CobE/GbiG_C_sf"/>
</dbReference>
<accession>A0A256G6E0</accession>
<name>A0A256G6E0_9HYPH</name>
<proteinExistence type="predicted"/>
<organism evidence="2 3">
    <name type="scientific">Brucella thiophenivorans</name>
    <dbReference type="NCBI Taxonomy" id="571255"/>
    <lineage>
        <taxon>Bacteria</taxon>
        <taxon>Pseudomonadati</taxon>
        <taxon>Pseudomonadota</taxon>
        <taxon>Alphaproteobacteria</taxon>
        <taxon>Hyphomicrobiales</taxon>
        <taxon>Brucellaceae</taxon>
        <taxon>Brucella/Ochrobactrum group</taxon>
        <taxon>Brucella</taxon>
    </lineage>
</organism>
<dbReference type="Proteomes" id="UP000215590">
    <property type="component" value="Unassembled WGS sequence"/>
</dbReference>
<sequence length="105" mass="11047">MADVVLAKTNSIKPDVIATIDTKQADPVWHKLAAYYGCELQFFGAARLDQETPRIKNPSEAVFVAIGCHGVAESAALAASGPKAVLLIEKTVEGRATAALAMAHN</sequence>
<dbReference type="EMBL" id="NNRJ01000006">
    <property type="protein sequence ID" value="OYR22705.1"/>
    <property type="molecule type" value="Genomic_DNA"/>
</dbReference>
<dbReference type="Gene3D" id="3.30.420.180">
    <property type="entry name" value="CobE/GbiG C-terminal domain"/>
    <property type="match status" value="1"/>
</dbReference>
<feature type="domain" description="CobE/GbiG C-terminal" evidence="1">
    <location>
        <begin position="15"/>
        <end position="101"/>
    </location>
</feature>
<dbReference type="InterPro" id="IPR052553">
    <property type="entry name" value="CbiG_hydrolase"/>
</dbReference>
<dbReference type="InterPro" id="IPR002750">
    <property type="entry name" value="CobE/GbiG_C"/>
</dbReference>
<dbReference type="AlphaFoldDB" id="A0A256G6E0"/>
<comment type="caution">
    <text evidence="2">The sequence shown here is derived from an EMBL/GenBank/DDBJ whole genome shotgun (WGS) entry which is preliminary data.</text>
</comment>
<evidence type="ECO:0000259" key="1">
    <source>
        <dbReference type="Pfam" id="PF01890"/>
    </source>
</evidence>
<keyword evidence="3" id="KW-1185">Reference proteome</keyword>
<protein>
    <submittedName>
        <fullName evidence="2">Cobalamin synthesis G family protein</fullName>
    </submittedName>
</protein>
<dbReference type="SUPFAM" id="SSF159664">
    <property type="entry name" value="CobE/GbiG C-terminal domain-like"/>
    <property type="match status" value="1"/>
</dbReference>
<reference evidence="2 3" key="1">
    <citation type="submission" date="2017-07" db="EMBL/GenBank/DDBJ databases">
        <title>Phylogenetic study on the rhizospheric bacterium Ochrobactrum sp. A44.</title>
        <authorList>
            <person name="Krzyzanowska D.M."/>
            <person name="Ossowicki A."/>
            <person name="Rajewska M."/>
            <person name="Maciag T."/>
            <person name="Kaczynski Z."/>
            <person name="Czerwicka M."/>
            <person name="Jafra S."/>
        </authorList>
    </citation>
    <scope>NUCLEOTIDE SEQUENCE [LARGE SCALE GENOMIC DNA]</scope>
    <source>
        <strain evidence="2 3">DSM 7216</strain>
    </source>
</reference>
<evidence type="ECO:0000313" key="3">
    <source>
        <dbReference type="Proteomes" id="UP000215590"/>
    </source>
</evidence>
<dbReference type="GO" id="GO:0009236">
    <property type="term" value="P:cobalamin biosynthetic process"/>
    <property type="evidence" value="ECO:0007669"/>
    <property type="project" value="InterPro"/>
</dbReference>
<dbReference type="PANTHER" id="PTHR37477:SF1">
    <property type="entry name" value="COBALT-PRECORRIN-5A HYDROLASE"/>
    <property type="match status" value="1"/>
</dbReference>
<evidence type="ECO:0000313" key="2">
    <source>
        <dbReference type="EMBL" id="OYR22705.1"/>
    </source>
</evidence>
<dbReference type="PANTHER" id="PTHR37477">
    <property type="entry name" value="COBALT-PRECORRIN-5A HYDROLASE"/>
    <property type="match status" value="1"/>
</dbReference>
<gene>
    <name evidence="2" type="ORF">CEV31_0205</name>
</gene>
<dbReference type="Pfam" id="PF01890">
    <property type="entry name" value="CbiG_C"/>
    <property type="match status" value="1"/>
</dbReference>